<dbReference type="InterPro" id="IPR044713">
    <property type="entry name" value="DNJA1/2-like"/>
</dbReference>
<dbReference type="GO" id="GO:0030544">
    <property type="term" value="F:Hsp70 protein binding"/>
    <property type="evidence" value="ECO:0007669"/>
    <property type="project" value="InterPro"/>
</dbReference>
<organism evidence="2">
    <name type="scientific">viral metagenome</name>
    <dbReference type="NCBI Taxonomy" id="1070528"/>
    <lineage>
        <taxon>unclassified sequences</taxon>
        <taxon>metagenomes</taxon>
        <taxon>organismal metagenomes</taxon>
    </lineage>
</organism>
<dbReference type="CDD" id="cd06257">
    <property type="entry name" value="DnaJ"/>
    <property type="match status" value="1"/>
</dbReference>
<dbReference type="SMART" id="SM00271">
    <property type="entry name" value="DnaJ"/>
    <property type="match status" value="1"/>
</dbReference>
<dbReference type="GO" id="GO:0006457">
    <property type="term" value="P:protein folding"/>
    <property type="evidence" value="ECO:0007669"/>
    <property type="project" value="InterPro"/>
</dbReference>
<protein>
    <recommendedName>
        <fullName evidence="1">J domain-containing protein</fullName>
    </recommendedName>
</protein>
<dbReference type="AlphaFoldDB" id="A0A6C0ISY1"/>
<dbReference type="EMBL" id="MN740232">
    <property type="protein sequence ID" value="QHT94947.1"/>
    <property type="molecule type" value="Genomic_DNA"/>
</dbReference>
<name>A0A6C0ISY1_9ZZZZ</name>
<proteinExistence type="predicted"/>
<dbReference type="InterPro" id="IPR036869">
    <property type="entry name" value="J_dom_sf"/>
</dbReference>
<dbReference type="PROSITE" id="PS50076">
    <property type="entry name" value="DNAJ_2"/>
    <property type="match status" value="1"/>
</dbReference>
<reference evidence="2" key="1">
    <citation type="journal article" date="2020" name="Nature">
        <title>Giant virus diversity and host interactions through global metagenomics.</title>
        <authorList>
            <person name="Schulz F."/>
            <person name="Roux S."/>
            <person name="Paez-Espino D."/>
            <person name="Jungbluth S."/>
            <person name="Walsh D.A."/>
            <person name="Denef V.J."/>
            <person name="McMahon K.D."/>
            <person name="Konstantinidis K.T."/>
            <person name="Eloe-Fadrosh E.A."/>
            <person name="Kyrpides N.C."/>
            <person name="Woyke T."/>
        </authorList>
    </citation>
    <scope>NUCLEOTIDE SEQUENCE</scope>
    <source>
        <strain evidence="2">GVMAG-M-3300024261-37</strain>
    </source>
</reference>
<dbReference type="SUPFAM" id="SSF46565">
    <property type="entry name" value="Chaperone J-domain"/>
    <property type="match status" value="1"/>
</dbReference>
<dbReference type="InterPro" id="IPR001623">
    <property type="entry name" value="DnaJ_domain"/>
</dbReference>
<dbReference type="Gene3D" id="1.10.287.110">
    <property type="entry name" value="DnaJ domain"/>
    <property type="match status" value="1"/>
</dbReference>
<dbReference type="PANTHER" id="PTHR43888">
    <property type="entry name" value="DNAJ-LIKE-2, ISOFORM A-RELATED"/>
    <property type="match status" value="1"/>
</dbReference>
<dbReference type="Pfam" id="PF00226">
    <property type="entry name" value="DnaJ"/>
    <property type="match status" value="1"/>
</dbReference>
<accession>A0A6C0ISY1</accession>
<sequence>MTKKFNPKDPEDACKILEINKEFTEEILRKAYLKKCLQYHPDKPGGSDEMFKEVVAAYNYLQSRSHGKWNDVLPENAFEGILKKCIGFFSPETDLDDQFIGTSLKSILINCENISIKIFKDLNLEKSANVYKYFCKYNEVFQISPETLDKMKTIIKEKAKNHNILVLKSNINDLLNNKIYKLEIEEHDYYIPLWHKRFNLNDENKIMILNEYDLSDNIIIRDNNDVWVYQNINIIDLLQIEFFEIKLGDENIKIESTSLKVTKKPQIRVFKKRGIPYVDKNDLYNFENKSTVYVEITLV</sequence>
<evidence type="ECO:0000313" key="2">
    <source>
        <dbReference type="EMBL" id="QHT94947.1"/>
    </source>
</evidence>
<feature type="domain" description="J" evidence="1">
    <location>
        <begin position="12"/>
        <end position="66"/>
    </location>
</feature>
<evidence type="ECO:0000259" key="1">
    <source>
        <dbReference type="PROSITE" id="PS50076"/>
    </source>
</evidence>